<protein>
    <submittedName>
        <fullName evidence="2">Swi1p</fullName>
    </submittedName>
</protein>
<organism evidence="2">
    <name type="scientific">Ganoderma boninense</name>
    <dbReference type="NCBI Taxonomy" id="34458"/>
    <lineage>
        <taxon>Eukaryota</taxon>
        <taxon>Fungi</taxon>
        <taxon>Dikarya</taxon>
        <taxon>Basidiomycota</taxon>
        <taxon>Agaricomycotina</taxon>
        <taxon>Agaricomycetes</taxon>
        <taxon>Polyporales</taxon>
        <taxon>Polyporaceae</taxon>
        <taxon>Ganoderma</taxon>
    </lineage>
</organism>
<evidence type="ECO:0000313" key="2">
    <source>
        <dbReference type="EMBL" id="VWP01659.1"/>
    </source>
</evidence>
<gene>
    <name evidence="2" type="primary">Q59UR3</name>
</gene>
<dbReference type="AlphaFoldDB" id="A0A5K1K6X8"/>
<evidence type="ECO:0000256" key="1">
    <source>
        <dbReference type="SAM" id="MobiDB-lite"/>
    </source>
</evidence>
<dbReference type="EMBL" id="LR729558">
    <property type="protein sequence ID" value="VWP01659.1"/>
    <property type="molecule type" value="Genomic_DNA"/>
</dbReference>
<proteinExistence type="predicted"/>
<reference evidence="2" key="1">
    <citation type="submission" date="2019-10" db="EMBL/GenBank/DDBJ databases">
        <authorList>
            <person name="Nor Muhammad N."/>
        </authorList>
    </citation>
    <scope>NUCLEOTIDE SEQUENCE</scope>
</reference>
<feature type="region of interest" description="Disordered" evidence="1">
    <location>
        <begin position="60"/>
        <end position="85"/>
    </location>
</feature>
<accession>A0A5K1K6X8</accession>
<name>A0A5K1K6X8_9APHY</name>
<sequence>MFLESCDITEVDASFEDIPVELPVVDITRAGSLEQKASFLPSRGGSETVIKALPIPSDHVLASSDSGSPSPVLPEPLNVSKPPSERCDWKIRGGTVGDWLKCPQRPPPAFEQHFNGSKFQLLETRRRDLDRTLRARAAKQIGVPIHMYARNTPFFEWPIPAGMD</sequence>